<dbReference type="AlphaFoldDB" id="A0A178MVW5"/>
<keyword evidence="2 8" id="KW-0474">Menaquinone biosynthesis</keyword>
<evidence type="ECO:0000256" key="4">
    <source>
        <dbReference type="ARBA" id="ARBA00022679"/>
    </source>
</evidence>
<dbReference type="GO" id="GO:0046428">
    <property type="term" value="F:1,4-dihydroxy-2-naphthoate polyprenyltransferase activity"/>
    <property type="evidence" value="ECO:0007669"/>
    <property type="project" value="UniProtKB-UniRule"/>
</dbReference>
<evidence type="ECO:0000256" key="6">
    <source>
        <dbReference type="ARBA" id="ARBA00022989"/>
    </source>
</evidence>
<dbReference type="Proteomes" id="UP000078428">
    <property type="component" value="Unassembled WGS sequence"/>
</dbReference>
<feature type="transmembrane region" description="Helical" evidence="8">
    <location>
        <begin position="158"/>
        <end position="179"/>
    </location>
</feature>
<reference evidence="10 11" key="1">
    <citation type="submission" date="2016-04" db="EMBL/GenBank/DDBJ databases">
        <title>Draft genome sequence of freshwater magnetotactic bacteria Magnetospirillum marisnigri SP-1 and Magnetospirillum moscoviense BB-1.</title>
        <authorList>
            <person name="Koziaeva V."/>
            <person name="Dziuba M.V."/>
            <person name="Ivanov T.M."/>
            <person name="Kuznetsov B."/>
            <person name="Grouzdev D.S."/>
        </authorList>
    </citation>
    <scope>NUCLEOTIDE SEQUENCE [LARGE SCALE GENOMIC DNA]</scope>
    <source>
        <strain evidence="10 11">SP-1</strain>
    </source>
</reference>
<keyword evidence="7 8" id="KW-0472">Membrane</keyword>
<comment type="caution">
    <text evidence="10">The sequence shown here is derived from an EMBL/GenBank/DDBJ whole genome shotgun (WGS) entry which is preliminary data.</text>
</comment>
<comment type="subcellular location">
    <subcellularLocation>
        <location evidence="8">Cell membrane</location>
        <topology evidence="8">Multi-pass membrane protein</topology>
    </subcellularLocation>
    <subcellularLocation>
        <location evidence="1">Membrane</location>
        <topology evidence="1">Multi-pass membrane protein</topology>
    </subcellularLocation>
</comment>
<gene>
    <name evidence="8" type="primary">menA</name>
    <name evidence="10" type="ORF">A6A04_14330</name>
</gene>
<feature type="transmembrane region" description="Helical" evidence="8">
    <location>
        <begin position="217"/>
        <end position="240"/>
    </location>
</feature>
<dbReference type="InterPro" id="IPR004657">
    <property type="entry name" value="MenA"/>
</dbReference>
<sequence length="306" mass="31581">MRDPDASRADQPPDGWRLWWLAVRPRTLTISVAPVVAGAALAWHDLGRLDTAPLVAALVGALTIQAGTNLHNDVADALRGGDQPLRQGPPRVTALGWASPGRVRRAALACFALAALVGLFLVWRGGWPIAALGLASLVAGWAYSGGPRPIAYTPLGEVFVIAFFGIGAVGGTYFLQAFTLTAQTLVVGAAVGAIAAAVLMANNYRDMEADRLAGRRTLAIWAGAETAKLIYGTLILLPLGVLASPLGPVGGILSLGAVPLALLLFRRFVSTPRGPAFNAILAATARLQLVTAALLAIGLVMGGLAP</sequence>
<protein>
    <recommendedName>
        <fullName evidence="8 9">1,4-dihydroxy-2-naphthoate octaprenyltransferase</fullName>
        <shortName evidence="8">DHNA-octaprenyltransferase</shortName>
        <ecNumber evidence="8 9">2.5.1.74</ecNumber>
    </recommendedName>
</protein>
<dbReference type="GO" id="GO:0009234">
    <property type="term" value="P:menaquinone biosynthetic process"/>
    <property type="evidence" value="ECO:0007669"/>
    <property type="project" value="UniProtKB-UniRule"/>
</dbReference>
<feature type="transmembrane region" description="Helical" evidence="8">
    <location>
        <begin position="106"/>
        <end position="123"/>
    </location>
</feature>
<dbReference type="PIRSF" id="PIRSF005355">
    <property type="entry name" value="UBIAD1"/>
    <property type="match status" value="1"/>
</dbReference>
<comment type="similarity">
    <text evidence="8">Belongs to the MenA family. Type 1 subfamily.</text>
</comment>
<dbReference type="EC" id="2.5.1.74" evidence="8 9"/>
<evidence type="ECO:0000256" key="8">
    <source>
        <dbReference type="HAMAP-Rule" id="MF_01937"/>
    </source>
</evidence>
<name>A0A178MVW5_9PROT</name>
<dbReference type="CDD" id="cd13962">
    <property type="entry name" value="PT_UbiA_UBIAD1"/>
    <property type="match status" value="1"/>
</dbReference>
<feature type="transmembrane region" description="Helical" evidence="8">
    <location>
        <begin position="129"/>
        <end position="146"/>
    </location>
</feature>
<dbReference type="Gene3D" id="1.10.357.140">
    <property type="entry name" value="UbiA prenyltransferase"/>
    <property type="match status" value="1"/>
</dbReference>
<comment type="pathway">
    <text evidence="8">Quinol/quinone metabolism; menaquinone biosynthesis; menaquinol from 1,4-dihydroxy-2-naphthoate: step 1/2.</text>
</comment>
<keyword evidence="4 8" id="KW-0808">Transferase</keyword>
<feature type="transmembrane region" description="Helical" evidence="8">
    <location>
        <begin position="185"/>
        <end position="205"/>
    </location>
</feature>
<evidence type="ECO:0000313" key="10">
    <source>
        <dbReference type="EMBL" id="OAN53199.1"/>
    </source>
</evidence>
<evidence type="ECO:0000256" key="5">
    <source>
        <dbReference type="ARBA" id="ARBA00022692"/>
    </source>
</evidence>
<dbReference type="PANTHER" id="PTHR13929">
    <property type="entry name" value="1,4-DIHYDROXY-2-NAPHTHOATE OCTAPRENYLTRANSFERASE"/>
    <property type="match status" value="1"/>
</dbReference>
<evidence type="ECO:0000256" key="1">
    <source>
        <dbReference type="ARBA" id="ARBA00004141"/>
    </source>
</evidence>
<keyword evidence="11" id="KW-1185">Reference proteome</keyword>
<feature type="transmembrane region" description="Helical" evidence="8">
    <location>
        <begin position="277"/>
        <end position="301"/>
    </location>
</feature>
<dbReference type="Pfam" id="PF01040">
    <property type="entry name" value="UbiA"/>
    <property type="match status" value="1"/>
</dbReference>
<dbReference type="InterPro" id="IPR000537">
    <property type="entry name" value="UbiA_prenyltransferase"/>
</dbReference>
<keyword evidence="5 8" id="KW-0812">Transmembrane</keyword>
<dbReference type="STRING" id="1285242.A6A04_14330"/>
<evidence type="ECO:0000256" key="9">
    <source>
        <dbReference type="NCBIfam" id="TIGR00751"/>
    </source>
</evidence>
<accession>A0A178MVW5</accession>
<dbReference type="HAMAP" id="MF_01937">
    <property type="entry name" value="MenA_1"/>
    <property type="match status" value="1"/>
</dbReference>
<dbReference type="GO" id="GO:0005886">
    <property type="term" value="C:plasma membrane"/>
    <property type="evidence" value="ECO:0007669"/>
    <property type="project" value="UniProtKB-SubCell"/>
</dbReference>
<evidence type="ECO:0000256" key="3">
    <source>
        <dbReference type="ARBA" id="ARBA00022475"/>
    </source>
</evidence>
<keyword evidence="6 8" id="KW-1133">Transmembrane helix</keyword>
<dbReference type="EMBL" id="LWQT01000040">
    <property type="protein sequence ID" value="OAN53199.1"/>
    <property type="molecule type" value="Genomic_DNA"/>
</dbReference>
<comment type="function">
    <text evidence="8">Conversion of 1,4-dihydroxy-2-naphthoate (DHNA) to demethylmenaquinone (DMK).</text>
</comment>
<dbReference type="NCBIfam" id="TIGR00751">
    <property type="entry name" value="menA"/>
    <property type="match status" value="1"/>
</dbReference>
<dbReference type="PANTHER" id="PTHR13929:SF0">
    <property type="entry name" value="UBIA PRENYLTRANSFERASE DOMAIN-CONTAINING PROTEIN 1"/>
    <property type="match status" value="1"/>
</dbReference>
<keyword evidence="3 8" id="KW-1003">Cell membrane</keyword>
<organism evidence="10 11">
    <name type="scientific">Paramagnetospirillum marisnigri</name>
    <dbReference type="NCBI Taxonomy" id="1285242"/>
    <lineage>
        <taxon>Bacteria</taxon>
        <taxon>Pseudomonadati</taxon>
        <taxon>Pseudomonadota</taxon>
        <taxon>Alphaproteobacteria</taxon>
        <taxon>Rhodospirillales</taxon>
        <taxon>Magnetospirillaceae</taxon>
        <taxon>Paramagnetospirillum</taxon>
    </lineage>
</organism>
<evidence type="ECO:0000256" key="7">
    <source>
        <dbReference type="ARBA" id="ARBA00023136"/>
    </source>
</evidence>
<dbReference type="InterPro" id="IPR026046">
    <property type="entry name" value="UBIAD1"/>
</dbReference>
<comment type="catalytic activity">
    <reaction evidence="8">
        <text>an all-trans-polyprenyl diphosphate + 1,4-dihydroxy-2-naphthoate + H(+) = a 2-demethylmenaquinol + CO2 + diphosphate</text>
        <dbReference type="Rhea" id="RHEA:26478"/>
        <dbReference type="Rhea" id="RHEA-COMP:9563"/>
        <dbReference type="Rhea" id="RHEA-COMP:9564"/>
        <dbReference type="ChEBI" id="CHEBI:11173"/>
        <dbReference type="ChEBI" id="CHEBI:15378"/>
        <dbReference type="ChEBI" id="CHEBI:16526"/>
        <dbReference type="ChEBI" id="CHEBI:33019"/>
        <dbReference type="ChEBI" id="CHEBI:55437"/>
        <dbReference type="ChEBI" id="CHEBI:58914"/>
        <dbReference type="EC" id="2.5.1.74"/>
    </reaction>
</comment>
<evidence type="ECO:0000256" key="2">
    <source>
        <dbReference type="ARBA" id="ARBA00022428"/>
    </source>
</evidence>
<dbReference type="InterPro" id="IPR044878">
    <property type="entry name" value="UbiA_sf"/>
</dbReference>
<proteinExistence type="inferred from homology"/>
<evidence type="ECO:0000313" key="11">
    <source>
        <dbReference type="Proteomes" id="UP000078428"/>
    </source>
</evidence>
<dbReference type="GO" id="GO:0042371">
    <property type="term" value="P:vitamin K biosynthetic process"/>
    <property type="evidence" value="ECO:0007669"/>
    <property type="project" value="TreeGrafter"/>
</dbReference>
<dbReference type="UniPathway" id="UPA00079">
    <property type="reaction ID" value="UER00168"/>
</dbReference>
<feature type="transmembrane region" description="Helical" evidence="8">
    <location>
        <begin position="246"/>
        <end position="265"/>
    </location>
</feature>